<feature type="domain" description="Bromo" evidence="5">
    <location>
        <begin position="205"/>
        <end position="283"/>
    </location>
</feature>
<dbReference type="GO" id="GO:0005634">
    <property type="term" value="C:nucleus"/>
    <property type="evidence" value="ECO:0007669"/>
    <property type="project" value="TreeGrafter"/>
</dbReference>
<proteinExistence type="predicted"/>
<dbReference type="InterPro" id="IPR001487">
    <property type="entry name" value="Bromodomain"/>
</dbReference>
<evidence type="ECO:0000313" key="6">
    <source>
        <dbReference type="EMBL" id="KAK9814876.1"/>
    </source>
</evidence>
<feature type="compositionally biased region" description="Low complexity" evidence="4">
    <location>
        <begin position="386"/>
        <end position="401"/>
    </location>
</feature>
<dbReference type="CDD" id="cd04369">
    <property type="entry name" value="Bromodomain"/>
    <property type="match status" value="2"/>
</dbReference>
<dbReference type="Proteomes" id="UP001465755">
    <property type="component" value="Unassembled WGS sequence"/>
</dbReference>
<dbReference type="InterPro" id="IPR036427">
    <property type="entry name" value="Bromodomain-like_sf"/>
</dbReference>
<feature type="compositionally biased region" description="Basic residues" evidence="4">
    <location>
        <begin position="459"/>
        <end position="470"/>
    </location>
</feature>
<feature type="compositionally biased region" description="Basic residues" evidence="4">
    <location>
        <begin position="423"/>
        <end position="435"/>
    </location>
</feature>
<gene>
    <name evidence="6" type="ORF">WJX73_001032</name>
</gene>
<feature type="compositionally biased region" description="Polar residues" evidence="4">
    <location>
        <begin position="327"/>
        <end position="340"/>
    </location>
</feature>
<dbReference type="PRINTS" id="PR00503">
    <property type="entry name" value="BROMODOMAIN"/>
</dbReference>
<feature type="coiled-coil region" evidence="3">
    <location>
        <begin position="596"/>
        <end position="623"/>
    </location>
</feature>
<protein>
    <recommendedName>
        <fullName evidence="5">Bromo domain-containing protein</fullName>
    </recommendedName>
</protein>
<dbReference type="PANTHER" id="PTHR22880:SF225">
    <property type="entry name" value="BROMODOMAIN-CONTAINING PROTEIN BET-1-RELATED"/>
    <property type="match status" value="1"/>
</dbReference>
<evidence type="ECO:0000256" key="4">
    <source>
        <dbReference type="SAM" id="MobiDB-lite"/>
    </source>
</evidence>
<feature type="domain" description="Bromo" evidence="5">
    <location>
        <begin position="23"/>
        <end position="96"/>
    </location>
</feature>
<name>A0AAW1Q285_9CHLO</name>
<dbReference type="InterPro" id="IPR050935">
    <property type="entry name" value="Bromo_chromatin_reader"/>
</dbReference>
<sequence>MASGTLQAGVRKALLQVLHHAMKDDSAVAFFNEPVDAEGLGFAQDYFSVVKVPMDLGTVLQKLESGQYAEPIALLRDVGLIWRNCRAFNMPGSDVSNACDHLEGVFDKLWRKNKLDKLTGGLVSQSCAQEGQGPSAAAGVSQPAGGAHGGKTPAAADGRSLPLTTAKQSGRKNVQIPKGAGPGEFNSLRNGHPLQRCLNVVSYLLSHPNAEPFSVPVDVREFTDYSNYVRQPMDLGTIRDRLAPGASQGWGTITYKSIGEVLADVRLVWRNCRAYNGPNQPITDAARELETIFERAWTTAGLTLDGPTPSQADSMGASLGSAHSPRPLQSSGPASPSLLNRRSSAEGIARQNMLGSQLAGRNSLGHHADPSGQSLYLSASRLMNQQYQNHHQQQQQQQQPQVKAPAGSGSEDTAAADLDGNGRRSRSNRGARRRRDSGSDSDSQHSLSGGSDSAGSWQPRRKSGGKRRRASGATSNGSGGGRTRCVACIKAKRGRCGTIHAGSDCLRRKQAEQAVQQAHGQAMYAGAHAHGQAGMHLPGMMGEAFARGANPNGMQPGGLTAQQQAYALAKQRADAADMAKTPTDAENAVLVNHSHLIRARERAQQAQRAAEAALHELAAARHVLRQVEAAEAARQQQARRKAPEPGVQAPNGWVPQHSHPQQQQQQQQQSSVDSVTTHQRANHLPPV</sequence>
<comment type="caution">
    <text evidence="6">The sequence shown here is derived from an EMBL/GenBank/DDBJ whole genome shotgun (WGS) entry which is preliminary data.</text>
</comment>
<organism evidence="6 7">
    <name type="scientific">Symbiochloris irregularis</name>
    <dbReference type="NCBI Taxonomy" id="706552"/>
    <lineage>
        <taxon>Eukaryota</taxon>
        <taxon>Viridiplantae</taxon>
        <taxon>Chlorophyta</taxon>
        <taxon>core chlorophytes</taxon>
        <taxon>Trebouxiophyceae</taxon>
        <taxon>Trebouxiales</taxon>
        <taxon>Trebouxiaceae</taxon>
        <taxon>Symbiochloris</taxon>
    </lineage>
</organism>
<evidence type="ECO:0000259" key="5">
    <source>
        <dbReference type="PROSITE" id="PS50014"/>
    </source>
</evidence>
<feature type="region of interest" description="Disordered" evidence="4">
    <location>
        <begin position="386"/>
        <end position="483"/>
    </location>
</feature>
<dbReference type="PANTHER" id="PTHR22880">
    <property type="entry name" value="FALZ-RELATED BROMODOMAIN-CONTAINING PROTEINS"/>
    <property type="match status" value="1"/>
</dbReference>
<dbReference type="AlphaFoldDB" id="A0AAW1Q285"/>
<feature type="compositionally biased region" description="Low complexity" evidence="4">
    <location>
        <begin position="655"/>
        <end position="671"/>
    </location>
</feature>
<evidence type="ECO:0000256" key="2">
    <source>
        <dbReference type="PROSITE-ProRule" id="PRU00035"/>
    </source>
</evidence>
<reference evidence="6 7" key="1">
    <citation type="journal article" date="2024" name="Nat. Commun.">
        <title>Phylogenomics reveals the evolutionary origins of lichenization in chlorophyte algae.</title>
        <authorList>
            <person name="Puginier C."/>
            <person name="Libourel C."/>
            <person name="Otte J."/>
            <person name="Skaloud P."/>
            <person name="Haon M."/>
            <person name="Grisel S."/>
            <person name="Petersen M."/>
            <person name="Berrin J.G."/>
            <person name="Delaux P.M."/>
            <person name="Dal Grande F."/>
            <person name="Keller J."/>
        </authorList>
    </citation>
    <scope>NUCLEOTIDE SEQUENCE [LARGE SCALE GENOMIC DNA]</scope>
    <source>
        <strain evidence="6 7">SAG 2036</strain>
    </source>
</reference>
<dbReference type="SUPFAM" id="SSF47370">
    <property type="entry name" value="Bromodomain"/>
    <property type="match status" value="2"/>
</dbReference>
<accession>A0AAW1Q285</accession>
<evidence type="ECO:0000256" key="1">
    <source>
        <dbReference type="ARBA" id="ARBA00023117"/>
    </source>
</evidence>
<dbReference type="SMART" id="SM00297">
    <property type="entry name" value="BROMO"/>
    <property type="match status" value="2"/>
</dbReference>
<dbReference type="PROSITE" id="PS50014">
    <property type="entry name" value="BROMODOMAIN_2"/>
    <property type="match status" value="2"/>
</dbReference>
<feature type="region of interest" description="Disordered" evidence="4">
    <location>
        <begin position="302"/>
        <end position="340"/>
    </location>
</feature>
<dbReference type="GO" id="GO:0006355">
    <property type="term" value="P:regulation of DNA-templated transcription"/>
    <property type="evidence" value="ECO:0007669"/>
    <property type="project" value="TreeGrafter"/>
</dbReference>
<dbReference type="Gene3D" id="1.20.920.10">
    <property type="entry name" value="Bromodomain-like"/>
    <property type="match status" value="2"/>
</dbReference>
<keyword evidence="3" id="KW-0175">Coiled coil</keyword>
<dbReference type="GO" id="GO:0006338">
    <property type="term" value="P:chromatin remodeling"/>
    <property type="evidence" value="ECO:0007669"/>
    <property type="project" value="TreeGrafter"/>
</dbReference>
<keyword evidence="1 2" id="KW-0103">Bromodomain</keyword>
<feature type="compositionally biased region" description="Polar residues" evidence="4">
    <location>
        <begin position="162"/>
        <end position="172"/>
    </location>
</feature>
<evidence type="ECO:0000256" key="3">
    <source>
        <dbReference type="SAM" id="Coils"/>
    </source>
</evidence>
<feature type="region of interest" description="Disordered" evidence="4">
    <location>
        <begin position="132"/>
        <end position="188"/>
    </location>
</feature>
<dbReference type="EMBL" id="JALJOQ010000001">
    <property type="protein sequence ID" value="KAK9814876.1"/>
    <property type="molecule type" value="Genomic_DNA"/>
</dbReference>
<evidence type="ECO:0000313" key="7">
    <source>
        <dbReference type="Proteomes" id="UP001465755"/>
    </source>
</evidence>
<dbReference type="Pfam" id="PF00439">
    <property type="entry name" value="Bromodomain"/>
    <property type="match status" value="2"/>
</dbReference>
<feature type="region of interest" description="Disordered" evidence="4">
    <location>
        <begin position="629"/>
        <end position="687"/>
    </location>
</feature>
<dbReference type="GO" id="GO:0000785">
    <property type="term" value="C:chromatin"/>
    <property type="evidence" value="ECO:0007669"/>
    <property type="project" value="TreeGrafter"/>
</dbReference>
<feature type="compositionally biased region" description="Low complexity" evidence="4">
    <location>
        <begin position="440"/>
        <end position="453"/>
    </location>
</feature>
<keyword evidence="7" id="KW-1185">Reference proteome</keyword>